<feature type="compositionally biased region" description="Polar residues" evidence="7">
    <location>
        <begin position="254"/>
        <end position="266"/>
    </location>
</feature>
<keyword evidence="6 9" id="KW-0012">Acyltransferase</keyword>
<dbReference type="Proteomes" id="UP000028545">
    <property type="component" value="Unassembled WGS sequence"/>
</dbReference>
<evidence type="ECO:0000256" key="6">
    <source>
        <dbReference type="ARBA" id="ARBA00023315"/>
    </source>
</evidence>
<evidence type="ECO:0000313" key="9">
    <source>
        <dbReference type="EMBL" id="KEZ46670.1"/>
    </source>
</evidence>
<evidence type="ECO:0000313" key="10">
    <source>
        <dbReference type="Proteomes" id="UP000028545"/>
    </source>
</evidence>
<sequence length="323" mass="35483">MERFSQFRDKGSGIAPFIPIQTPHSTLSTLIHASLFAFRLPFFLAYAILYFTILQHLPLPAALRKLLLWAFMSIPGLWWVDLQMDGVRRGTLSDQPPDRIPRPASVIAANFTSPVDPLYLAAVFDPVFTISYPRLRKVRHVSLLQAILHALAPVKLAPPPAARLTDLETLLAKYPNRVVAVFPECSTTNGKAILPPSPSLLSAPRDTHIFPVSIRYSPADVTTPVPGRWLHFLWTLLSQSTICIRVRIAERTSNTAAPEPAATSTGVDGVSSASAASGEKISAEERRVLDKIGEALARLGRSKRVGLTLEDKAAFVKAWNAKR</sequence>
<dbReference type="OrthoDB" id="272512at2759"/>
<dbReference type="VEuPathDB" id="FungiDB:SAPIO_CDS0507"/>
<reference evidence="9 10" key="1">
    <citation type="journal article" date="2014" name="Genome Announc.">
        <title>Draft genome sequence of the pathogenic fungus Scedosporium apiospermum.</title>
        <authorList>
            <person name="Vandeputte P."/>
            <person name="Ghamrawi S."/>
            <person name="Rechenmann M."/>
            <person name="Iltis A."/>
            <person name="Giraud S."/>
            <person name="Fleury M."/>
            <person name="Thornton C."/>
            <person name="Delhaes L."/>
            <person name="Meyer W."/>
            <person name="Papon N."/>
            <person name="Bouchara J.P."/>
        </authorList>
    </citation>
    <scope>NUCLEOTIDE SEQUENCE [LARGE SCALE GENOMIC DNA]</scope>
    <source>
        <strain evidence="9 10">IHEM 14462</strain>
    </source>
</reference>
<evidence type="ECO:0000256" key="2">
    <source>
        <dbReference type="ARBA" id="ARBA00022692"/>
    </source>
</evidence>
<proteinExistence type="predicted"/>
<dbReference type="GeneID" id="27718659"/>
<dbReference type="SUPFAM" id="SSF69593">
    <property type="entry name" value="Glycerol-3-phosphate (1)-acyltransferase"/>
    <property type="match status" value="1"/>
</dbReference>
<dbReference type="GO" id="GO:0006629">
    <property type="term" value="P:lipid metabolic process"/>
    <property type="evidence" value="ECO:0007669"/>
    <property type="project" value="UniProtKB-KW"/>
</dbReference>
<feature type="region of interest" description="Disordered" evidence="7">
    <location>
        <begin position="254"/>
        <end position="278"/>
    </location>
</feature>
<accession>A0A084GH58</accession>
<keyword evidence="2 8" id="KW-0812">Transmembrane</keyword>
<dbReference type="PANTHER" id="PTHR23063:SF60">
    <property type="entry name" value="LYSOPHOSPHATIDIC ACID:OLEOYL-COA ACYLTRANSFERASE 1"/>
    <property type="match status" value="1"/>
</dbReference>
<dbReference type="GO" id="GO:0016746">
    <property type="term" value="F:acyltransferase activity"/>
    <property type="evidence" value="ECO:0007669"/>
    <property type="project" value="UniProtKB-KW"/>
</dbReference>
<dbReference type="RefSeq" id="XP_016646469.1">
    <property type="nucleotide sequence ID" value="XM_016783269.1"/>
</dbReference>
<dbReference type="OMA" id="WFRFLWD"/>
<evidence type="ECO:0000256" key="1">
    <source>
        <dbReference type="ARBA" id="ARBA00022679"/>
    </source>
</evidence>
<keyword evidence="10" id="KW-1185">Reference proteome</keyword>
<evidence type="ECO:0000256" key="8">
    <source>
        <dbReference type="SAM" id="Phobius"/>
    </source>
</evidence>
<dbReference type="EMBL" id="JOWA01000022">
    <property type="protein sequence ID" value="KEZ46670.1"/>
    <property type="molecule type" value="Genomic_DNA"/>
</dbReference>
<keyword evidence="1 9" id="KW-0808">Transferase</keyword>
<dbReference type="AlphaFoldDB" id="A0A084GH58"/>
<feature type="transmembrane region" description="Helical" evidence="8">
    <location>
        <begin position="36"/>
        <end position="54"/>
    </location>
</feature>
<evidence type="ECO:0000256" key="4">
    <source>
        <dbReference type="ARBA" id="ARBA00023098"/>
    </source>
</evidence>
<keyword evidence="3 8" id="KW-1133">Transmembrane helix</keyword>
<keyword evidence="5 8" id="KW-0472">Membrane</keyword>
<keyword evidence="4" id="KW-0443">Lipid metabolism</keyword>
<gene>
    <name evidence="9" type="ORF">SAPIO_CDS0507</name>
</gene>
<name>A0A084GH58_PSEDA</name>
<evidence type="ECO:0000256" key="3">
    <source>
        <dbReference type="ARBA" id="ARBA00022989"/>
    </source>
</evidence>
<dbReference type="HOGENOM" id="CLU_048121_0_0_1"/>
<evidence type="ECO:0000256" key="7">
    <source>
        <dbReference type="SAM" id="MobiDB-lite"/>
    </source>
</evidence>
<organism evidence="9 10">
    <name type="scientific">Pseudallescheria apiosperma</name>
    <name type="common">Scedosporium apiospermum</name>
    <dbReference type="NCBI Taxonomy" id="563466"/>
    <lineage>
        <taxon>Eukaryota</taxon>
        <taxon>Fungi</taxon>
        <taxon>Dikarya</taxon>
        <taxon>Ascomycota</taxon>
        <taxon>Pezizomycotina</taxon>
        <taxon>Sordariomycetes</taxon>
        <taxon>Hypocreomycetidae</taxon>
        <taxon>Microascales</taxon>
        <taxon>Microascaceae</taxon>
        <taxon>Scedosporium</taxon>
    </lineage>
</organism>
<dbReference type="PANTHER" id="PTHR23063">
    <property type="entry name" value="PHOSPHOLIPID ACYLTRANSFERASE"/>
    <property type="match status" value="1"/>
</dbReference>
<dbReference type="KEGG" id="sapo:SAPIO_CDS0507"/>
<comment type="caution">
    <text evidence="9">The sequence shown here is derived from an EMBL/GenBank/DDBJ whole genome shotgun (WGS) entry which is preliminary data.</text>
</comment>
<evidence type="ECO:0000256" key="5">
    <source>
        <dbReference type="ARBA" id="ARBA00023136"/>
    </source>
</evidence>
<protein>
    <submittedName>
        <fullName evidence="9">Acyltransferase</fullName>
    </submittedName>
</protein>